<evidence type="ECO:0000256" key="6">
    <source>
        <dbReference type="PROSITE-ProRule" id="PRU00169"/>
    </source>
</evidence>
<dbReference type="PRINTS" id="PR00038">
    <property type="entry name" value="HTHLUXR"/>
</dbReference>
<dbReference type="PANTHER" id="PTHR24421:SF62">
    <property type="entry name" value="SENSORY TRANSDUCTION HISTIDINE KINASE"/>
    <property type="match status" value="1"/>
</dbReference>
<dbReference type="SMART" id="SM00421">
    <property type="entry name" value="HTH_LUXR"/>
    <property type="match status" value="1"/>
</dbReference>
<dbReference type="OrthoDB" id="144293at2"/>
<keyword evidence="11" id="KW-1185">Reference proteome</keyword>
<dbReference type="SUPFAM" id="SSF55874">
    <property type="entry name" value="ATPase domain of HSP90 chaperone/DNA topoisomerase II/histidine kinase"/>
    <property type="match status" value="1"/>
</dbReference>
<dbReference type="CDD" id="cd16917">
    <property type="entry name" value="HATPase_UhpB-NarQ-NarX-like"/>
    <property type="match status" value="1"/>
</dbReference>
<dbReference type="AlphaFoldDB" id="A0A3N0BS74"/>
<dbReference type="SMART" id="SM00448">
    <property type="entry name" value="REC"/>
    <property type="match status" value="1"/>
</dbReference>
<protein>
    <submittedName>
        <fullName evidence="10">Response regulator</fullName>
    </submittedName>
</protein>
<dbReference type="InterPro" id="IPR003594">
    <property type="entry name" value="HATPase_dom"/>
</dbReference>
<dbReference type="SUPFAM" id="SSF46894">
    <property type="entry name" value="C-terminal effector domain of the bipartite response regulators"/>
    <property type="match status" value="1"/>
</dbReference>
<dbReference type="Proteomes" id="UP000273807">
    <property type="component" value="Unassembled WGS sequence"/>
</dbReference>
<reference evidence="10 11" key="1">
    <citation type="submission" date="2018-10" db="EMBL/GenBank/DDBJ databases">
        <title>Genome sequencing of Arthrobacter oryzae TNB02.</title>
        <authorList>
            <person name="Cho Y.-J."/>
            <person name="Cho A."/>
            <person name="Kim O.-S."/>
        </authorList>
    </citation>
    <scope>NUCLEOTIDE SEQUENCE [LARGE SCALE GENOMIC DNA]</scope>
    <source>
        <strain evidence="10 11">TNB02</strain>
    </source>
</reference>
<evidence type="ECO:0000259" key="8">
    <source>
        <dbReference type="PROSITE" id="PS50043"/>
    </source>
</evidence>
<dbReference type="Gene3D" id="3.30.450.40">
    <property type="match status" value="1"/>
</dbReference>
<name>A0A3N0BS74_9MICC</name>
<dbReference type="SMART" id="SM00065">
    <property type="entry name" value="GAF"/>
    <property type="match status" value="1"/>
</dbReference>
<keyword evidence="5" id="KW-0238">DNA-binding</keyword>
<dbReference type="GO" id="GO:0006355">
    <property type="term" value="P:regulation of DNA-templated transcription"/>
    <property type="evidence" value="ECO:0007669"/>
    <property type="project" value="InterPro"/>
</dbReference>
<accession>A0A3N0BS74</accession>
<dbReference type="SUPFAM" id="SSF52172">
    <property type="entry name" value="CheY-like"/>
    <property type="match status" value="1"/>
</dbReference>
<evidence type="ECO:0000256" key="2">
    <source>
        <dbReference type="ARBA" id="ARBA00022679"/>
    </source>
</evidence>
<feature type="modified residue" description="4-aspartylphosphate" evidence="6">
    <location>
        <position position="518"/>
    </location>
</feature>
<dbReference type="Pfam" id="PF02518">
    <property type="entry name" value="HATPase_c"/>
    <property type="match status" value="1"/>
</dbReference>
<dbReference type="InterPro" id="IPR000792">
    <property type="entry name" value="Tscrpt_reg_LuxR_C"/>
</dbReference>
<dbReference type="GO" id="GO:0003677">
    <property type="term" value="F:DNA binding"/>
    <property type="evidence" value="ECO:0007669"/>
    <property type="project" value="UniProtKB-KW"/>
</dbReference>
<dbReference type="GO" id="GO:0046983">
    <property type="term" value="F:protein dimerization activity"/>
    <property type="evidence" value="ECO:0007669"/>
    <property type="project" value="InterPro"/>
</dbReference>
<dbReference type="CDD" id="cd17535">
    <property type="entry name" value="REC_NarL-like"/>
    <property type="match status" value="1"/>
</dbReference>
<dbReference type="InterPro" id="IPR011006">
    <property type="entry name" value="CheY-like_superfamily"/>
</dbReference>
<dbReference type="PROSITE" id="PS50110">
    <property type="entry name" value="RESPONSE_REGULATORY"/>
    <property type="match status" value="1"/>
</dbReference>
<dbReference type="InterPro" id="IPR001789">
    <property type="entry name" value="Sig_transdc_resp-reg_receiver"/>
</dbReference>
<keyword evidence="4" id="KW-0902">Two-component regulatory system</keyword>
<feature type="domain" description="HTH luxR-type" evidence="8">
    <location>
        <begin position="605"/>
        <end position="670"/>
    </location>
</feature>
<keyword evidence="3" id="KW-0418">Kinase</keyword>
<dbReference type="Gene3D" id="3.40.50.2300">
    <property type="match status" value="1"/>
</dbReference>
<dbReference type="InterPro" id="IPR003018">
    <property type="entry name" value="GAF"/>
</dbReference>
<evidence type="ECO:0000313" key="10">
    <source>
        <dbReference type="EMBL" id="RNL51928.1"/>
    </source>
</evidence>
<dbReference type="GO" id="GO:0000155">
    <property type="term" value="F:phosphorelay sensor kinase activity"/>
    <property type="evidence" value="ECO:0007669"/>
    <property type="project" value="InterPro"/>
</dbReference>
<dbReference type="Pfam" id="PF00072">
    <property type="entry name" value="Response_reg"/>
    <property type="match status" value="1"/>
</dbReference>
<dbReference type="Pfam" id="PF00196">
    <property type="entry name" value="GerE"/>
    <property type="match status" value="1"/>
</dbReference>
<evidence type="ECO:0000256" key="1">
    <source>
        <dbReference type="ARBA" id="ARBA00022553"/>
    </source>
</evidence>
<keyword evidence="2" id="KW-0808">Transferase</keyword>
<dbReference type="Pfam" id="PF13185">
    <property type="entry name" value="GAF_2"/>
    <property type="match status" value="1"/>
</dbReference>
<keyword evidence="1 6" id="KW-0597">Phosphoprotein</keyword>
<evidence type="ECO:0000259" key="9">
    <source>
        <dbReference type="PROSITE" id="PS50110"/>
    </source>
</evidence>
<dbReference type="Gene3D" id="1.20.5.1930">
    <property type="match status" value="1"/>
</dbReference>
<dbReference type="EMBL" id="RBED01000115">
    <property type="protein sequence ID" value="RNL51928.1"/>
    <property type="molecule type" value="Genomic_DNA"/>
</dbReference>
<comment type="caution">
    <text evidence="10">The sequence shown here is derived from an EMBL/GenBank/DDBJ whole genome shotgun (WGS) entry which is preliminary data.</text>
</comment>
<evidence type="ECO:0000256" key="5">
    <source>
        <dbReference type="ARBA" id="ARBA00023125"/>
    </source>
</evidence>
<dbReference type="SUPFAM" id="SSF55781">
    <property type="entry name" value="GAF domain-like"/>
    <property type="match status" value="1"/>
</dbReference>
<feature type="region of interest" description="Disordered" evidence="7">
    <location>
        <begin position="1"/>
        <end position="56"/>
    </location>
</feature>
<dbReference type="Gene3D" id="3.30.565.10">
    <property type="entry name" value="Histidine kinase-like ATPase, C-terminal domain"/>
    <property type="match status" value="1"/>
</dbReference>
<dbReference type="InterPro" id="IPR036890">
    <property type="entry name" value="HATPase_C_sf"/>
</dbReference>
<dbReference type="CDD" id="cd06170">
    <property type="entry name" value="LuxR_C_like"/>
    <property type="match status" value="1"/>
</dbReference>
<dbReference type="InterPro" id="IPR029016">
    <property type="entry name" value="GAF-like_dom_sf"/>
</dbReference>
<dbReference type="GO" id="GO:0016020">
    <property type="term" value="C:membrane"/>
    <property type="evidence" value="ECO:0007669"/>
    <property type="project" value="InterPro"/>
</dbReference>
<dbReference type="PROSITE" id="PS50043">
    <property type="entry name" value="HTH_LUXR_2"/>
    <property type="match status" value="1"/>
</dbReference>
<dbReference type="PANTHER" id="PTHR24421">
    <property type="entry name" value="NITRATE/NITRITE SENSOR PROTEIN NARX-RELATED"/>
    <property type="match status" value="1"/>
</dbReference>
<organism evidence="10 11">
    <name type="scientific">Arthrobacter oryzae</name>
    <dbReference type="NCBI Taxonomy" id="409290"/>
    <lineage>
        <taxon>Bacteria</taxon>
        <taxon>Bacillati</taxon>
        <taxon>Actinomycetota</taxon>
        <taxon>Actinomycetes</taxon>
        <taxon>Micrococcales</taxon>
        <taxon>Micrococcaceae</taxon>
        <taxon>Arthrobacter</taxon>
    </lineage>
</organism>
<evidence type="ECO:0000256" key="4">
    <source>
        <dbReference type="ARBA" id="ARBA00023012"/>
    </source>
</evidence>
<gene>
    <name evidence="10" type="ORF">D7003_14380</name>
</gene>
<evidence type="ECO:0000256" key="3">
    <source>
        <dbReference type="ARBA" id="ARBA00022777"/>
    </source>
</evidence>
<evidence type="ECO:0000256" key="7">
    <source>
        <dbReference type="SAM" id="MobiDB-lite"/>
    </source>
</evidence>
<proteinExistence type="predicted"/>
<dbReference type="Pfam" id="PF07730">
    <property type="entry name" value="HisKA_3"/>
    <property type="match status" value="1"/>
</dbReference>
<sequence>MRRPRYEDFPASTVRDIPHAKGEPGCDYGGSEHHRNRRTTCGGCGSSRRTSMTEAEPKSDTLIRSLHTVDDAQHKLDSVAALARDLAGRFELQPLLGRILGHATSLLGCESGSIALVNEASGTYTKKVDIGVGCQEGQTFSLKEGFTGQIVGSRSTVILDAYSSIERGHIPPTDPRWDCAVIGVPIQWGEQIVGAFIVFSPDEDRVFTPDEARLAEVFASHAAIALVNSELHTKASVRDREAAVAAERERAVRDVHETVGRSLATLLLSLDEAERASRLDGGEQTVTPHLSNARTIAHDALTETRRTVLGMGPAALAGRTLDEAIAGELAWVESMSAAVTQLTVIGEARPLAPEIVHQAFKIVQEALNNVVTHARATTVRAGLIYERGALAVVVEDNGQGFDLAAAHGDHANLPTGCLGLHGMTSRAIHLGGDLHIDTTPGWGTKVRATLPDRAPEPEASVQPQWKILIANDHPVISAGLVRLLSIAEPAIQVTAEVSSAEQLCDAFELLRPDVIVLDLDMVHQDTGGILARIRELDAGVAVVVLTDNPTVEQVRSARQAGVRGFINRRASGDTIARILVAAGQGQALVEGDIFDHLLGASSAESGPGPEAFTAREKEVREMVIRGMADKQIARELGISVKTIEKHVGSILRKTGARNRTMLAGMTGSEPAPAHPWG</sequence>
<dbReference type="InterPro" id="IPR058245">
    <property type="entry name" value="NreC/VraR/RcsB-like_REC"/>
</dbReference>
<feature type="domain" description="Response regulatory" evidence="9">
    <location>
        <begin position="466"/>
        <end position="583"/>
    </location>
</feature>
<dbReference type="InterPro" id="IPR016032">
    <property type="entry name" value="Sig_transdc_resp-reg_C-effctor"/>
</dbReference>
<evidence type="ECO:0000313" key="11">
    <source>
        <dbReference type="Proteomes" id="UP000273807"/>
    </source>
</evidence>
<dbReference type="InterPro" id="IPR011712">
    <property type="entry name" value="Sig_transdc_His_kin_sub3_dim/P"/>
</dbReference>
<dbReference type="InterPro" id="IPR050482">
    <property type="entry name" value="Sensor_HK_TwoCompSys"/>
</dbReference>